<dbReference type="GO" id="GO:0006952">
    <property type="term" value="P:defense response"/>
    <property type="evidence" value="ECO:0007669"/>
    <property type="project" value="TreeGrafter"/>
</dbReference>
<dbReference type="InterPro" id="IPR011992">
    <property type="entry name" value="EF-hand-dom_pair"/>
</dbReference>
<dbReference type="GO" id="GO:0016175">
    <property type="term" value="F:superoxide-generating NAD(P)H oxidase activity"/>
    <property type="evidence" value="ECO:0007669"/>
    <property type="project" value="TreeGrafter"/>
</dbReference>
<dbReference type="PRINTS" id="PR00450">
    <property type="entry name" value="RECOVERIN"/>
</dbReference>
<reference evidence="15" key="1">
    <citation type="submission" date="2025-08" db="UniProtKB">
        <authorList>
            <consortium name="RefSeq"/>
        </authorList>
    </citation>
    <scope>IDENTIFICATION</scope>
    <source>
        <tissue evidence="15">Gonads</tissue>
    </source>
</reference>
<evidence type="ECO:0000256" key="4">
    <source>
        <dbReference type="ARBA" id="ARBA00022827"/>
    </source>
</evidence>
<dbReference type="STRING" id="7574.A0A1S3I0I4"/>
<dbReference type="InterPro" id="IPR050369">
    <property type="entry name" value="RBOH/FRE"/>
</dbReference>
<dbReference type="InterPro" id="IPR013130">
    <property type="entry name" value="Fe3_Rdtase_TM_dom"/>
</dbReference>
<evidence type="ECO:0000256" key="1">
    <source>
        <dbReference type="ARBA" id="ARBA00004141"/>
    </source>
</evidence>
<dbReference type="InterPro" id="IPR017927">
    <property type="entry name" value="FAD-bd_FR_type"/>
</dbReference>
<evidence type="ECO:0000256" key="5">
    <source>
        <dbReference type="ARBA" id="ARBA00022837"/>
    </source>
</evidence>
<dbReference type="Pfam" id="PF08030">
    <property type="entry name" value="NAD_binding_6"/>
    <property type="match status" value="1"/>
</dbReference>
<dbReference type="InParanoid" id="A0A1S3I0I4"/>
<feature type="transmembrane region" description="Helical" evidence="11">
    <location>
        <begin position="228"/>
        <end position="253"/>
    </location>
</feature>
<evidence type="ECO:0000256" key="6">
    <source>
        <dbReference type="ARBA" id="ARBA00022857"/>
    </source>
</evidence>
<dbReference type="InterPro" id="IPR013112">
    <property type="entry name" value="FAD-bd_8"/>
</dbReference>
<keyword evidence="14" id="KW-1185">Reference proteome</keyword>
<keyword evidence="6" id="KW-0521">NADP</keyword>
<dbReference type="OrthoDB" id="167398at2759"/>
<dbReference type="CDD" id="cd00051">
    <property type="entry name" value="EFh"/>
    <property type="match status" value="2"/>
</dbReference>
<dbReference type="InterPro" id="IPR002048">
    <property type="entry name" value="EF_hand_dom"/>
</dbReference>
<protein>
    <submittedName>
        <fullName evidence="15">NADPH oxidase 5-like</fullName>
    </submittedName>
</protein>
<dbReference type="InterPro" id="IPR039261">
    <property type="entry name" value="FNR_nucleotide-bd"/>
</dbReference>
<evidence type="ECO:0000256" key="2">
    <source>
        <dbReference type="ARBA" id="ARBA00022630"/>
    </source>
</evidence>
<dbReference type="PROSITE" id="PS51384">
    <property type="entry name" value="FAD_FR"/>
    <property type="match status" value="1"/>
</dbReference>
<name>A0A1S3I0I4_LINAN</name>
<evidence type="ECO:0000256" key="10">
    <source>
        <dbReference type="SAM" id="MobiDB-lite"/>
    </source>
</evidence>
<dbReference type="SUPFAM" id="SSF47473">
    <property type="entry name" value="EF-hand"/>
    <property type="match status" value="1"/>
</dbReference>
<dbReference type="PANTHER" id="PTHR11972:SF58">
    <property type="entry name" value="NADPH OXIDASE 5"/>
    <property type="match status" value="1"/>
</dbReference>
<dbReference type="GO" id="GO:0043020">
    <property type="term" value="C:NADPH oxidase complex"/>
    <property type="evidence" value="ECO:0007669"/>
    <property type="project" value="TreeGrafter"/>
</dbReference>
<evidence type="ECO:0000256" key="11">
    <source>
        <dbReference type="SAM" id="Phobius"/>
    </source>
</evidence>
<dbReference type="RefSeq" id="XP_013390859.1">
    <property type="nucleotide sequence ID" value="XM_013535405.2"/>
</dbReference>
<keyword evidence="2" id="KW-0285">Flavoprotein</keyword>
<dbReference type="InterPro" id="IPR017938">
    <property type="entry name" value="Riboflavin_synthase-like_b-brl"/>
</dbReference>
<dbReference type="InterPro" id="IPR018247">
    <property type="entry name" value="EF_Hand_1_Ca_BS"/>
</dbReference>
<dbReference type="CDD" id="cd06186">
    <property type="entry name" value="NOX_Duox_like_FAD_NADP"/>
    <property type="match status" value="1"/>
</dbReference>
<comment type="subcellular location">
    <subcellularLocation>
        <location evidence="1">Membrane</location>
        <topology evidence="1">Multi-pass membrane protein</topology>
    </subcellularLocation>
</comment>
<feature type="transmembrane region" description="Helical" evidence="11">
    <location>
        <begin position="196"/>
        <end position="216"/>
    </location>
</feature>
<dbReference type="SFLD" id="SFLDS00052">
    <property type="entry name" value="Ferric_Reductase_Domain"/>
    <property type="match status" value="1"/>
</dbReference>
<evidence type="ECO:0000256" key="9">
    <source>
        <dbReference type="ARBA" id="ARBA00023136"/>
    </source>
</evidence>
<dbReference type="GO" id="GO:0042554">
    <property type="term" value="P:superoxide anion generation"/>
    <property type="evidence" value="ECO:0007669"/>
    <property type="project" value="TreeGrafter"/>
</dbReference>
<feature type="domain" description="EF-hand" evidence="12">
    <location>
        <begin position="47"/>
        <end position="75"/>
    </location>
</feature>
<dbReference type="FunFam" id="2.40.30.10:FF:000056">
    <property type="entry name" value="NADPH oxidase 5"/>
    <property type="match status" value="1"/>
</dbReference>
<dbReference type="Gene3D" id="3.40.50.80">
    <property type="entry name" value="Nucleotide-binding domain of ferredoxin-NADP reductase (FNR) module"/>
    <property type="match status" value="1"/>
</dbReference>
<evidence type="ECO:0000259" key="13">
    <source>
        <dbReference type="PROSITE" id="PS51384"/>
    </source>
</evidence>
<dbReference type="PROSITE" id="PS50222">
    <property type="entry name" value="EF_HAND_2"/>
    <property type="match status" value="3"/>
</dbReference>
<evidence type="ECO:0000313" key="14">
    <source>
        <dbReference type="Proteomes" id="UP000085678"/>
    </source>
</evidence>
<sequence length="821" mass="93613">MANIRRNDPENKRLSRKITKVTGGCKEITQEEFRKIVNSKNDYLSARLFAILDKDNSKTIQLDEFISAIDLLSQGSSTDKLKFLFDVYDADDNGELSREELGAMLRACIEESSLAMADDIFSRLTSLLWDELDIDQSGSVSFDELRETLEKRPNVLENLTISALGWLKLSKDWRESVVRLPGRREIRTYIQNNAQFIFFHAVFACFNILLFLEAFVRHWLNSSHLLVCIARGTGSCLNFTSILIVILVLRQILNWVRSTWLYRFLPFDDHIALHRVVGSTIVLHAVLHGVCHTCYNAFVVKKNWGLWFIDPYVLTGWILLAILLSIFCFSLPVVRRKLFSVFFFAHHLYIPYWVILLVHGKNFWKWFLFPGLAFLVEKLMRSPCLNKKKKSKILKGEALPSKVTKLVITKPPYFYFNAGDYVLLNIPVISRYEWHPFTISSAPEEAGVFTVHIRGVGVWTNKTYQHFKVKNDVEKHCKQSLSSIGKKRKICTENTGQIRSSSAPEWLPKQEEVPGTPRRNRSNPTVIFVDESINTHSYGFIDRSLESDSVQELYLEEASTGGNQLYPCVSSSKERHISVDSGYQCETLIKNDQRPPRGVQSDPEMSLASDDDDLLEVYIDGPYGTASAGIYRAQHAVLVAAGIGVTPFASILQSIMYRFNAANHQCPDCRFCWTDDKAASLGNMKLRKVDFFWINRNQDSFEWMSSLLNQLERNQAVMRSSVGRFLDIHIYMTGAQGASDLSGLGLQLAMDLWHEEEHTDAVTGLQTRTKAGRPDWGKIFKDIAAAKHGDVTLFYCGPQILGAELGKNCTKYGFDFKQEHF</sequence>
<keyword evidence="8" id="KW-0560">Oxidoreductase</keyword>
<dbReference type="SFLD" id="SFLDG01169">
    <property type="entry name" value="NADPH_oxidase_subgroup_(NOX)"/>
    <property type="match status" value="1"/>
</dbReference>
<dbReference type="Pfam" id="PF01794">
    <property type="entry name" value="Ferric_reduct"/>
    <property type="match status" value="1"/>
</dbReference>
<dbReference type="GO" id="GO:0005509">
    <property type="term" value="F:calcium ion binding"/>
    <property type="evidence" value="ECO:0007669"/>
    <property type="project" value="InterPro"/>
</dbReference>
<dbReference type="Gene3D" id="2.40.30.10">
    <property type="entry name" value="Translation factors"/>
    <property type="match status" value="1"/>
</dbReference>
<evidence type="ECO:0000256" key="3">
    <source>
        <dbReference type="ARBA" id="ARBA00022692"/>
    </source>
</evidence>
<feature type="domain" description="EF-hand" evidence="12">
    <location>
        <begin position="76"/>
        <end position="111"/>
    </location>
</feature>
<dbReference type="Proteomes" id="UP000085678">
    <property type="component" value="Unplaced"/>
</dbReference>
<dbReference type="SUPFAM" id="SSF63380">
    <property type="entry name" value="Riboflavin synthase domain-like"/>
    <property type="match status" value="1"/>
</dbReference>
<evidence type="ECO:0000256" key="7">
    <source>
        <dbReference type="ARBA" id="ARBA00022989"/>
    </source>
</evidence>
<feature type="domain" description="FAD-binding FR-type" evidence="13">
    <location>
        <begin position="386"/>
        <end position="504"/>
    </location>
</feature>
<dbReference type="KEGG" id="lak:106159190"/>
<dbReference type="GeneID" id="106159190"/>
<dbReference type="PANTHER" id="PTHR11972">
    <property type="entry name" value="NADPH OXIDASE"/>
    <property type="match status" value="1"/>
</dbReference>
<dbReference type="PROSITE" id="PS00018">
    <property type="entry name" value="EF_HAND_1"/>
    <property type="match status" value="3"/>
</dbReference>
<proteinExistence type="predicted"/>
<feature type="domain" description="EF-hand" evidence="12">
    <location>
        <begin position="128"/>
        <end position="155"/>
    </location>
</feature>
<keyword evidence="3 11" id="KW-0812">Transmembrane</keyword>
<organism evidence="14 15">
    <name type="scientific">Lingula anatina</name>
    <name type="common">Brachiopod</name>
    <name type="synonym">Lingula unguis</name>
    <dbReference type="NCBI Taxonomy" id="7574"/>
    <lineage>
        <taxon>Eukaryota</taxon>
        <taxon>Metazoa</taxon>
        <taxon>Spiralia</taxon>
        <taxon>Lophotrochozoa</taxon>
        <taxon>Brachiopoda</taxon>
        <taxon>Linguliformea</taxon>
        <taxon>Lingulata</taxon>
        <taxon>Lingulida</taxon>
        <taxon>Linguloidea</taxon>
        <taxon>Lingulidae</taxon>
        <taxon>Lingula</taxon>
    </lineage>
</organism>
<keyword evidence="5" id="KW-0106">Calcium</keyword>
<dbReference type="Pfam" id="PF13499">
    <property type="entry name" value="EF-hand_7"/>
    <property type="match status" value="1"/>
</dbReference>
<feature type="transmembrane region" description="Helical" evidence="11">
    <location>
        <begin position="338"/>
        <end position="357"/>
    </location>
</feature>
<keyword evidence="7 11" id="KW-1133">Transmembrane helix</keyword>
<feature type="region of interest" description="Disordered" evidence="10">
    <location>
        <begin position="501"/>
        <end position="523"/>
    </location>
</feature>
<evidence type="ECO:0000259" key="12">
    <source>
        <dbReference type="PROSITE" id="PS50222"/>
    </source>
</evidence>
<keyword evidence="9 11" id="KW-0472">Membrane</keyword>
<keyword evidence="4" id="KW-0274">FAD</keyword>
<feature type="transmembrane region" description="Helical" evidence="11">
    <location>
        <begin position="312"/>
        <end position="331"/>
    </location>
</feature>
<dbReference type="SMART" id="SM00054">
    <property type="entry name" value="EFh"/>
    <property type="match status" value="3"/>
</dbReference>
<dbReference type="InterPro" id="IPR013121">
    <property type="entry name" value="Fe_red_NAD-bd_6"/>
</dbReference>
<dbReference type="Pfam" id="PF08022">
    <property type="entry name" value="FAD_binding_8"/>
    <property type="match status" value="1"/>
</dbReference>
<evidence type="ECO:0000256" key="8">
    <source>
        <dbReference type="ARBA" id="ARBA00023002"/>
    </source>
</evidence>
<dbReference type="Gene3D" id="1.10.238.10">
    <property type="entry name" value="EF-hand"/>
    <property type="match status" value="1"/>
</dbReference>
<gene>
    <name evidence="15" type="primary">LOC106159190</name>
</gene>
<accession>A0A1S3I0I4</accession>
<evidence type="ECO:0000313" key="15">
    <source>
        <dbReference type="RefSeq" id="XP_013390859.1"/>
    </source>
</evidence>
<dbReference type="AlphaFoldDB" id="A0A1S3I0I4"/>
<dbReference type="SUPFAM" id="SSF52343">
    <property type="entry name" value="Ferredoxin reductase-like, C-terminal NADP-linked domain"/>
    <property type="match status" value="1"/>
</dbReference>